<gene>
    <name evidence="5" type="ORF">WG900_05620</name>
</gene>
<proteinExistence type="predicted"/>
<name>A0ABU8S5Z9_9SPHN</name>
<organism evidence="5 6">
    <name type="scientific">Novosphingobium aquae</name>
    <dbReference type="NCBI Taxonomy" id="3133435"/>
    <lineage>
        <taxon>Bacteria</taxon>
        <taxon>Pseudomonadati</taxon>
        <taxon>Pseudomonadota</taxon>
        <taxon>Alphaproteobacteria</taxon>
        <taxon>Sphingomonadales</taxon>
        <taxon>Sphingomonadaceae</taxon>
        <taxon>Novosphingobium</taxon>
    </lineage>
</organism>
<dbReference type="PRINTS" id="PR00038">
    <property type="entry name" value="HTHLUXR"/>
</dbReference>
<keyword evidence="6" id="KW-1185">Reference proteome</keyword>
<dbReference type="PANTHER" id="PTHR44688:SF16">
    <property type="entry name" value="DNA-BINDING TRANSCRIPTIONAL ACTIVATOR DEVR_DOSR"/>
    <property type="match status" value="1"/>
</dbReference>
<dbReference type="PROSITE" id="PS50043">
    <property type="entry name" value="HTH_LUXR_2"/>
    <property type="match status" value="1"/>
</dbReference>
<dbReference type="SUPFAM" id="SSF46894">
    <property type="entry name" value="C-terminal effector domain of the bipartite response regulators"/>
    <property type="match status" value="1"/>
</dbReference>
<dbReference type="Pfam" id="PF13401">
    <property type="entry name" value="AAA_22"/>
    <property type="match status" value="1"/>
</dbReference>
<dbReference type="Gene3D" id="3.40.50.300">
    <property type="entry name" value="P-loop containing nucleotide triphosphate hydrolases"/>
    <property type="match status" value="1"/>
</dbReference>
<evidence type="ECO:0000313" key="5">
    <source>
        <dbReference type="EMBL" id="MEJ6009393.1"/>
    </source>
</evidence>
<evidence type="ECO:0000313" key="6">
    <source>
        <dbReference type="Proteomes" id="UP001379235"/>
    </source>
</evidence>
<dbReference type="InterPro" id="IPR016032">
    <property type="entry name" value="Sig_transdc_resp-reg_C-effctor"/>
</dbReference>
<keyword evidence="3" id="KW-0804">Transcription</keyword>
<dbReference type="InterPro" id="IPR059106">
    <property type="entry name" value="WHD_MalT"/>
</dbReference>
<dbReference type="InterPro" id="IPR011990">
    <property type="entry name" value="TPR-like_helical_dom_sf"/>
</dbReference>
<dbReference type="PROSITE" id="PS00622">
    <property type="entry name" value="HTH_LUXR_1"/>
    <property type="match status" value="1"/>
</dbReference>
<dbReference type="InterPro" id="IPR036388">
    <property type="entry name" value="WH-like_DNA-bd_sf"/>
</dbReference>
<sequence length="939" mass="104097">MTLDNPSNPHSAQTNGEGRSIPALPLLWNFESATVAGDQTEMVSTGPLLRLQPLLISTKFEPPRIGTRHILRSKLLEALRASRDARITFVSGSPGFGKTVLLAQWRQELMKAGDPVAWLSLSEEEGTLVSFSAHLFEALHQLDVATPGQLLATEEMREQIEEATAVIVNSLRSVGRDIYLLIDDYHHVTDAWANRLVQKLIDHSPGNLHIVIASRIVPPLSVAKHRVMAQMVEIDCNELPFTLAETRSFLERNLSTDVLSPEETLRLHELTFGWPATLQLVAILFKNHPGGRDQMRRLAGQSADLHNYLIEEVIGGLPADLLEFMESLAICNRFNVSIARAITGDDRAAEWLARIVSENLLVIKTDSQDPAGWLRFHPLLAEFLLSRLKQRDAEELNGLHHRAAEWFDRQGLPVEAIRHFLKGHNPDAAIRIVETCLPSTWRLSHIGPLLHLVNGLPISGLSAYPRLAYLGALSLAISGAPQLAELWAEHIRVLDDPETERFRRSLVKAAIAHQRDDIAGSLSLTEVMRPPPGISAFERNAYLSYHVTGLAADGRFSEALDQYRIHRLDDSDKLDGMALLAVGCRAVALLLQGKAHEALPHALNAYERQVARRGRGSIGANLTAVTLAEALLESNRIDEAQEVLANRRHAIRQTTPFIMVSAALTASRLCMVRGASDEAMELVTSEAERFIGMGLDRGAAYMLNSQWRLLRVKRQRDAARRIERQIEDLAQRHSESRGFNAEIPMIAAALRARAALWDGEFGVATAAVATARAMACRLGRGRWIVTIDLLGAVSALKAGDENQAMDFMHASIARAAQDGLFWTFLEEGNETVQLLERFAARTDVEPALREYAEALLDQALGRRRRATNADGHDDEGVLTPREVDIVRLVEAGMSNKRIANTLAISLETVKWNLKNIFLKLDVTCRYDAMIQARKSGLLD</sequence>
<dbReference type="PANTHER" id="PTHR44688">
    <property type="entry name" value="DNA-BINDING TRANSCRIPTIONAL ACTIVATOR DEVR_DOSR"/>
    <property type="match status" value="1"/>
</dbReference>
<dbReference type="InterPro" id="IPR000792">
    <property type="entry name" value="Tscrpt_reg_LuxR_C"/>
</dbReference>
<feature type="domain" description="HTH luxR-type" evidence="4">
    <location>
        <begin position="871"/>
        <end position="936"/>
    </location>
</feature>
<dbReference type="Pfam" id="PF00196">
    <property type="entry name" value="GerE"/>
    <property type="match status" value="1"/>
</dbReference>
<evidence type="ECO:0000256" key="3">
    <source>
        <dbReference type="ARBA" id="ARBA00023163"/>
    </source>
</evidence>
<evidence type="ECO:0000256" key="2">
    <source>
        <dbReference type="ARBA" id="ARBA00023125"/>
    </source>
</evidence>
<dbReference type="SUPFAM" id="SSF52540">
    <property type="entry name" value="P-loop containing nucleoside triphosphate hydrolases"/>
    <property type="match status" value="1"/>
</dbReference>
<dbReference type="InterPro" id="IPR027417">
    <property type="entry name" value="P-loop_NTPase"/>
</dbReference>
<dbReference type="CDD" id="cd06170">
    <property type="entry name" value="LuxR_C_like"/>
    <property type="match status" value="1"/>
</dbReference>
<dbReference type="RefSeq" id="WP_339965435.1">
    <property type="nucleotide sequence ID" value="NZ_JBBHJY010000002.1"/>
</dbReference>
<evidence type="ECO:0000256" key="1">
    <source>
        <dbReference type="ARBA" id="ARBA00023015"/>
    </source>
</evidence>
<dbReference type="InterPro" id="IPR049945">
    <property type="entry name" value="AAA_22"/>
</dbReference>
<keyword evidence="1" id="KW-0805">Transcription regulation</keyword>
<dbReference type="EMBL" id="JBBHJY010000002">
    <property type="protein sequence ID" value="MEJ6009393.1"/>
    <property type="molecule type" value="Genomic_DNA"/>
</dbReference>
<dbReference type="Gene3D" id="1.10.10.10">
    <property type="entry name" value="Winged helix-like DNA-binding domain superfamily/Winged helix DNA-binding domain"/>
    <property type="match status" value="1"/>
</dbReference>
<dbReference type="SMART" id="SM00421">
    <property type="entry name" value="HTH_LUXR"/>
    <property type="match status" value="1"/>
</dbReference>
<comment type="caution">
    <text evidence="5">The sequence shown here is derived from an EMBL/GenBank/DDBJ whole genome shotgun (WGS) entry which is preliminary data.</text>
</comment>
<dbReference type="Proteomes" id="UP001379235">
    <property type="component" value="Unassembled WGS sequence"/>
</dbReference>
<keyword evidence="2" id="KW-0238">DNA-binding</keyword>
<evidence type="ECO:0000259" key="4">
    <source>
        <dbReference type="PROSITE" id="PS50043"/>
    </source>
</evidence>
<accession>A0ABU8S5Z9</accession>
<dbReference type="Pfam" id="PF25873">
    <property type="entry name" value="WHD_MalT"/>
    <property type="match status" value="1"/>
</dbReference>
<protein>
    <submittedName>
        <fullName evidence="5">LuxR C-terminal-related transcriptional regulator</fullName>
    </submittedName>
</protein>
<reference evidence="5 6" key="1">
    <citation type="submission" date="2024-03" db="EMBL/GenBank/DDBJ databases">
        <authorList>
            <person name="Jo J.-H."/>
        </authorList>
    </citation>
    <scope>NUCLEOTIDE SEQUENCE [LARGE SCALE GENOMIC DNA]</scope>
    <source>
        <strain evidence="5 6">AS3R-12</strain>
    </source>
</reference>
<dbReference type="Gene3D" id="1.25.40.10">
    <property type="entry name" value="Tetratricopeptide repeat domain"/>
    <property type="match status" value="1"/>
</dbReference>